<dbReference type="AlphaFoldDB" id="A0A7J7J430"/>
<proteinExistence type="predicted"/>
<organism evidence="2 3">
    <name type="scientific">Bugula neritina</name>
    <name type="common">Brown bryozoan</name>
    <name type="synonym">Sertularia neritina</name>
    <dbReference type="NCBI Taxonomy" id="10212"/>
    <lineage>
        <taxon>Eukaryota</taxon>
        <taxon>Metazoa</taxon>
        <taxon>Spiralia</taxon>
        <taxon>Lophotrochozoa</taxon>
        <taxon>Bryozoa</taxon>
        <taxon>Gymnolaemata</taxon>
        <taxon>Cheilostomatida</taxon>
        <taxon>Flustrina</taxon>
        <taxon>Buguloidea</taxon>
        <taxon>Bugulidae</taxon>
        <taxon>Bugula</taxon>
    </lineage>
</organism>
<comment type="caution">
    <text evidence="2">The sequence shown here is derived from an EMBL/GenBank/DDBJ whole genome shotgun (WGS) entry which is preliminary data.</text>
</comment>
<reference evidence="2" key="1">
    <citation type="submission" date="2020-06" db="EMBL/GenBank/DDBJ databases">
        <title>Draft genome of Bugula neritina, a colonial animal packing powerful symbionts and potential medicines.</title>
        <authorList>
            <person name="Rayko M."/>
        </authorList>
    </citation>
    <scope>NUCLEOTIDE SEQUENCE [LARGE SCALE GENOMIC DNA]</scope>
    <source>
        <strain evidence="2">Kwan_BN1</strain>
    </source>
</reference>
<protein>
    <submittedName>
        <fullName evidence="2">Uncharacterized protein</fullName>
    </submittedName>
</protein>
<keyword evidence="3" id="KW-1185">Reference proteome</keyword>
<sequence>MISEVALGKPDGFKPKANPTPAESSNRSHSITLTKYLYGDVKSQPGEVHKMFHYGLSLGTIARVHSTTEPDIINAIIDGYMNTGKEETAEKIMKYLSISTEQVVAIRNYMRNHEVGSKDEIVEHMPHSLGINNHTAKLAIAMVHHGYI</sequence>
<feature type="region of interest" description="Disordered" evidence="1">
    <location>
        <begin position="1"/>
        <end position="28"/>
    </location>
</feature>
<gene>
    <name evidence="2" type="ORF">EB796_020752</name>
</gene>
<name>A0A7J7J430_BUGNE</name>
<dbReference type="Proteomes" id="UP000593567">
    <property type="component" value="Unassembled WGS sequence"/>
</dbReference>
<evidence type="ECO:0000313" key="2">
    <source>
        <dbReference type="EMBL" id="KAF6020949.1"/>
    </source>
</evidence>
<accession>A0A7J7J430</accession>
<evidence type="ECO:0000256" key="1">
    <source>
        <dbReference type="SAM" id="MobiDB-lite"/>
    </source>
</evidence>
<dbReference type="EMBL" id="VXIV02003140">
    <property type="protein sequence ID" value="KAF6020949.1"/>
    <property type="molecule type" value="Genomic_DNA"/>
</dbReference>
<evidence type="ECO:0000313" key="3">
    <source>
        <dbReference type="Proteomes" id="UP000593567"/>
    </source>
</evidence>